<feature type="region of interest" description="Disordered" evidence="1">
    <location>
        <begin position="60"/>
        <end position="82"/>
    </location>
</feature>
<comment type="caution">
    <text evidence="2">The sequence shown here is derived from an EMBL/GenBank/DDBJ whole genome shotgun (WGS) entry which is preliminary data.</text>
</comment>
<feature type="region of interest" description="Disordered" evidence="1">
    <location>
        <begin position="178"/>
        <end position="198"/>
    </location>
</feature>
<reference evidence="2 3" key="1">
    <citation type="journal article" date="2022" name="G3 (Bethesda)">
        <title>Enemy or ally: a genomic approach to elucidate the lifestyle of Phyllosticta citrichinaensis.</title>
        <authorList>
            <person name="Buijs V.A."/>
            <person name="Groenewald J.Z."/>
            <person name="Haridas S."/>
            <person name="LaButti K.M."/>
            <person name="Lipzen A."/>
            <person name="Martin F.M."/>
            <person name="Barry K."/>
            <person name="Grigoriev I.V."/>
            <person name="Crous P.W."/>
            <person name="Seidl M.F."/>
        </authorList>
    </citation>
    <scope>NUCLEOTIDE SEQUENCE [LARGE SCALE GENOMIC DNA]</scope>
    <source>
        <strain evidence="2 3">CBS 129764</strain>
    </source>
</reference>
<feature type="region of interest" description="Disordered" evidence="1">
    <location>
        <begin position="216"/>
        <end position="296"/>
    </location>
</feature>
<feature type="region of interest" description="Disordered" evidence="1">
    <location>
        <begin position="95"/>
        <end position="130"/>
    </location>
</feature>
<sequence>MSSSFNSFAWTPRIPAAPRVDMPLTHSSNQPDFQMPQSIRTKLLLISRYSQHITNHHLPASLPPKPTSASSLHPQMPPTTPSNQHIFQMPQGISTHERIPNHGQPPSDFRSKSHSPPMTSPRMNQAPPNRTLLPSFAALQVRREESSLDPRLSKKGLPDDAPLDDRIREFERGLQTLNSSKMPAGSPVGHHPGPLGSFTAERQRTIHVDARMHMADNNLTDNSVHPRGPASTKRSRSPEDEQGPGSDSADGANQLSQHRLAKVQETGRRRRLSRNSEQPDRTTQSRASDSGDGDSLFIPLKIESAASATSSDTDIEIVTTTTTTPSARELKQRLAGKHVKDFSRKVNPEKDPENIAIKRMRCVERMQFDDIADVLNKQRVSKGLEPTFTNNAVYGRFQRIAPRIAALEGQPDFNYRDYLHIPREPRSMPARPVALPSMSPQQERLFVEAYEMVKHEVWVYTAAKFEEMGGFNLSPEQAALKFKSI</sequence>
<keyword evidence="3" id="KW-1185">Reference proteome</keyword>
<organism evidence="2 3">
    <name type="scientific">Phyllosticta citrichinensis</name>
    <dbReference type="NCBI Taxonomy" id="1130410"/>
    <lineage>
        <taxon>Eukaryota</taxon>
        <taxon>Fungi</taxon>
        <taxon>Dikarya</taxon>
        <taxon>Ascomycota</taxon>
        <taxon>Pezizomycotina</taxon>
        <taxon>Dothideomycetes</taxon>
        <taxon>Dothideomycetes incertae sedis</taxon>
        <taxon>Botryosphaeriales</taxon>
        <taxon>Phyllostictaceae</taxon>
        <taxon>Phyllosticta</taxon>
    </lineage>
</organism>
<feature type="compositionally biased region" description="Polar residues" evidence="1">
    <location>
        <begin position="114"/>
        <end position="128"/>
    </location>
</feature>
<evidence type="ECO:0000256" key="1">
    <source>
        <dbReference type="SAM" id="MobiDB-lite"/>
    </source>
</evidence>
<proteinExistence type="predicted"/>
<accession>A0ABR1XKY7</accession>
<protein>
    <submittedName>
        <fullName evidence="2">Uncharacterized protein</fullName>
    </submittedName>
</protein>
<feature type="region of interest" description="Disordered" evidence="1">
    <location>
        <begin position="144"/>
        <end position="164"/>
    </location>
</feature>
<dbReference type="Proteomes" id="UP001456524">
    <property type="component" value="Unassembled WGS sequence"/>
</dbReference>
<name>A0ABR1XKY7_9PEZI</name>
<dbReference type="EMBL" id="JBBWUH010000008">
    <property type="protein sequence ID" value="KAK8159485.1"/>
    <property type="molecule type" value="Genomic_DNA"/>
</dbReference>
<gene>
    <name evidence="2" type="ORF">IWX90DRAFT_417434</name>
</gene>
<evidence type="ECO:0000313" key="3">
    <source>
        <dbReference type="Proteomes" id="UP001456524"/>
    </source>
</evidence>
<evidence type="ECO:0000313" key="2">
    <source>
        <dbReference type="EMBL" id="KAK8159485.1"/>
    </source>
</evidence>